<organism evidence="1 2">
    <name type="scientific">Streptomyces liliiviolaceus</name>
    <dbReference type="NCBI Taxonomy" id="2823109"/>
    <lineage>
        <taxon>Bacteria</taxon>
        <taxon>Bacillati</taxon>
        <taxon>Actinomycetota</taxon>
        <taxon>Actinomycetes</taxon>
        <taxon>Kitasatosporales</taxon>
        <taxon>Streptomycetaceae</taxon>
        <taxon>Streptomyces</taxon>
    </lineage>
</organism>
<gene>
    <name evidence="1" type="ORF">J8N05_14570</name>
</gene>
<protein>
    <submittedName>
        <fullName evidence="1">Uncharacterized protein</fullName>
    </submittedName>
</protein>
<keyword evidence="2" id="KW-1185">Reference proteome</keyword>
<name>A0A940XYH0_9ACTN</name>
<reference evidence="1 2" key="1">
    <citation type="submission" date="2021-04" db="EMBL/GenBank/DDBJ databases">
        <authorList>
            <person name="Tang X."/>
            <person name="Zhou X."/>
            <person name="Chen X."/>
            <person name="Cernava T."/>
            <person name="Zhang C."/>
        </authorList>
    </citation>
    <scope>NUCLEOTIDE SEQUENCE [LARGE SCALE GENOMIC DNA]</scope>
    <source>
        <strain evidence="1 2">BH-SS-21</strain>
    </source>
</reference>
<comment type="caution">
    <text evidence="1">The sequence shown here is derived from an EMBL/GenBank/DDBJ whole genome shotgun (WGS) entry which is preliminary data.</text>
</comment>
<dbReference type="RefSeq" id="WP_210883098.1">
    <property type="nucleotide sequence ID" value="NZ_JAGPYQ010000001.1"/>
</dbReference>
<dbReference type="EMBL" id="JAGPYQ010000001">
    <property type="protein sequence ID" value="MBQ0849426.1"/>
    <property type="molecule type" value="Genomic_DNA"/>
</dbReference>
<dbReference type="AlphaFoldDB" id="A0A940XYH0"/>
<dbReference type="Proteomes" id="UP000677413">
    <property type="component" value="Unassembled WGS sequence"/>
</dbReference>
<evidence type="ECO:0000313" key="2">
    <source>
        <dbReference type="Proteomes" id="UP000677413"/>
    </source>
</evidence>
<proteinExistence type="predicted"/>
<sequence length="59" mass="6962">MQDIDHEIGEMSFVRTDHVFRLNGTQVEAFSGLETSLFAYLRDGRMEEYRRDAHALRSR</sequence>
<evidence type="ECO:0000313" key="1">
    <source>
        <dbReference type="EMBL" id="MBQ0849426.1"/>
    </source>
</evidence>
<accession>A0A940XYH0</accession>